<comment type="caution">
    <text evidence="6">The sequence shown here is derived from an EMBL/GenBank/DDBJ whole genome shotgun (WGS) entry which is preliminary data.</text>
</comment>
<dbReference type="PROSITE" id="PS50949">
    <property type="entry name" value="HTH_GNTR"/>
    <property type="match status" value="1"/>
</dbReference>
<evidence type="ECO:0000256" key="2">
    <source>
        <dbReference type="ARBA" id="ARBA00023125"/>
    </source>
</evidence>
<gene>
    <name evidence="6" type="ORF">LCGC14_1970750</name>
</gene>
<feature type="domain" description="HTH gntR-type" evidence="5">
    <location>
        <begin position="42"/>
        <end position="110"/>
    </location>
</feature>
<dbReference type="SMART" id="SM00345">
    <property type="entry name" value="HTH_GNTR"/>
    <property type="match status" value="1"/>
</dbReference>
<dbReference type="InterPro" id="IPR036390">
    <property type="entry name" value="WH_DNA-bd_sf"/>
</dbReference>
<feature type="non-terminal residue" evidence="6">
    <location>
        <position position="1"/>
    </location>
</feature>
<dbReference type="CDD" id="cd07377">
    <property type="entry name" value="WHTH_GntR"/>
    <property type="match status" value="1"/>
</dbReference>
<keyword evidence="4" id="KW-1133">Transmembrane helix</keyword>
<evidence type="ECO:0000256" key="4">
    <source>
        <dbReference type="SAM" id="Phobius"/>
    </source>
</evidence>
<dbReference type="AlphaFoldDB" id="A0A0F9HQ71"/>
<dbReference type="GO" id="GO:0045892">
    <property type="term" value="P:negative regulation of DNA-templated transcription"/>
    <property type="evidence" value="ECO:0007669"/>
    <property type="project" value="TreeGrafter"/>
</dbReference>
<organism evidence="6">
    <name type="scientific">marine sediment metagenome</name>
    <dbReference type="NCBI Taxonomy" id="412755"/>
    <lineage>
        <taxon>unclassified sequences</taxon>
        <taxon>metagenomes</taxon>
        <taxon>ecological metagenomes</taxon>
    </lineage>
</organism>
<dbReference type="PRINTS" id="PR00035">
    <property type="entry name" value="HTHGNTR"/>
</dbReference>
<sequence length="274" mass="31914">YKHKENIILLFFFFFFFFAAGTGVYDKKDRLMVRKILEESKIPLYHQIKEDLRARIEEGEWLPGKLIPPEKELCAEYKVSKITVLEAMKGLVREGLLKRKQGKGTFVAEPKLEQSLNRFYSFTESIRQKGLKLEQRILKVEIIEADKHVAKHLGIKKGEKITEIERLRLVNGEPLYLETIMIPIKLCPNLHLKDISSKSLNDILRNEYKISLIKAKECFEPIIIDDYEAQILGVKNGVPALLLEHTTYTTKNRVVLFSKGIVRGDRCRYYTELE</sequence>
<evidence type="ECO:0000256" key="3">
    <source>
        <dbReference type="ARBA" id="ARBA00023163"/>
    </source>
</evidence>
<reference evidence="6" key="1">
    <citation type="journal article" date="2015" name="Nature">
        <title>Complex archaea that bridge the gap between prokaryotes and eukaryotes.</title>
        <authorList>
            <person name="Spang A."/>
            <person name="Saw J.H."/>
            <person name="Jorgensen S.L."/>
            <person name="Zaremba-Niedzwiedzka K."/>
            <person name="Martijn J."/>
            <person name="Lind A.E."/>
            <person name="van Eijk R."/>
            <person name="Schleper C."/>
            <person name="Guy L."/>
            <person name="Ettema T.J."/>
        </authorList>
    </citation>
    <scope>NUCLEOTIDE SEQUENCE</scope>
</reference>
<name>A0A0F9HQ71_9ZZZZ</name>
<dbReference type="EMBL" id="LAZR01021869">
    <property type="protein sequence ID" value="KKL83835.1"/>
    <property type="molecule type" value="Genomic_DNA"/>
</dbReference>
<dbReference type="PANTHER" id="PTHR44846">
    <property type="entry name" value="MANNOSYL-D-GLYCERATE TRANSPORT/METABOLISM SYSTEM REPRESSOR MNGR-RELATED"/>
    <property type="match status" value="1"/>
</dbReference>
<dbReference type="SUPFAM" id="SSF46785">
    <property type="entry name" value="Winged helix' DNA-binding domain"/>
    <property type="match status" value="1"/>
</dbReference>
<dbReference type="InterPro" id="IPR050679">
    <property type="entry name" value="Bact_HTH_transcr_reg"/>
</dbReference>
<evidence type="ECO:0000313" key="6">
    <source>
        <dbReference type="EMBL" id="KKL83835.1"/>
    </source>
</evidence>
<dbReference type="Pfam" id="PF00392">
    <property type="entry name" value="GntR"/>
    <property type="match status" value="1"/>
</dbReference>
<keyword evidence="2" id="KW-0238">DNA-binding</keyword>
<dbReference type="Gene3D" id="3.40.1410.10">
    <property type="entry name" value="Chorismate lyase-like"/>
    <property type="match status" value="1"/>
</dbReference>
<dbReference type="GO" id="GO:0003700">
    <property type="term" value="F:DNA-binding transcription factor activity"/>
    <property type="evidence" value="ECO:0007669"/>
    <property type="project" value="InterPro"/>
</dbReference>
<dbReference type="InterPro" id="IPR036388">
    <property type="entry name" value="WH-like_DNA-bd_sf"/>
</dbReference>
<keyword evidence="1" id="KW-0805">Transcription regulation</keyword>
<keyword evidence="4" id="KW-0812">Transmembrane</keyword>
<dbReference type="SUPFAM" id="SSF64288">
    <property type="entry name" value="Chorismate lyase-like"/>
    <property type="match status" value="1"/>
</dbReference>
<dbReference type="Gene3D" id="1.10.10.10">
    <property type="entry name" value="Winged helix-like DNA-binding domain superfamily/Winged helix DNA-binding domain"/>
    <property type="match status" value="1"/>
</dbReference>
<evidence type="ECO:0000259" key="5">
    <source>
        <dbReference type="PROSITE" id="PS50949"/>
    </source>
</evidence>
<dbReference type="SMART" id="SM00866">
    <property type="entry name" value="UTRA"/>
    <property type="match status" value="1"/>
</dbReference>
<evidence type="ECO:0000256" key="1">
    <source>
        <dbReference type="ARBA" id="ARBA00023015"/>
    </source>
</evidence>
<dbReference type="FunFam" id="1.10.10.10:FF:000079">
    <property type="entry name" value="GntR family transcriptional regulator"/>
    <property type="match status" value="1"/>
</dbReference>
<dbReference type="InterPro" id="IPR011663">
    <property type="entry name" value="UTRA"/>
</dbReference>
<dbReference type="InterPro" id="IPR028978">
    <property type="entry name" value="Chorismate_lyase_/UTRA_dom_sf"/>
</dbReference>
<protein>
    <recommendedName>
        <fullName evidence="5">HTH gntR-type domain-containing protein</fullName>
    </recommendedName>
</protein>
<keyword evidence="4" id="KW-0472">Membrane</keyword>
<proteinExistence type="predicted"/>
<dbReference type="PANTHER" id="PTHR44846:SF1">
    <property type="entry name" value="MANNOSYL-D-GLYCERATE TRANSPORT_METABOLISM SYSTEM REPRESSOR MNGR-RELATED"/>
    <property type="match status" value="1"/>
</dbReference>
<keyword evidence="3" id="KW-0804">Transcription</keyword>
<accession>A0A0F9HQ71</accession>
<dbReference type="Pfam" id="PF07702">
    <property type="entry name" value="UTRA"/>
    <property type="match status" value="1"/>
</dbReference>
<dbReference type="InterPro" id="IPR000524">
    <property type="entry name" value="Tscrpt_reg_HTH_GntR"/>
</dbReference>
<dbReference type="GO" id="GO:0003677">
    <property type="term" value="F:DNA binding"/>
    <property type="evidence" value="ECO:0007669"/>
    <property type="project" value="UniProtKB-KW"/>
</dbReference>
<feature type="transmembrane region" description="Helical" evidence="4">
    <location>
        <begin position="6"/>
        <end position="25"/>
    </location>
</feature>